<dbReference type="FunFam" id="3.30.300.30:FF:000006">
    <property type="entry name" value="Long-chain-fatty-acid--CoA ligase FadD"/>
    <property type="match status" value="1"/>
</dbReference>
<evidence type="ECO:0000256" key="11">
    <source>
        <dbReference type="ARBA" id="ARBA00023136"/>
    </source>
</evidence>
<dbReference type="PROSITE" id="PS00455">
    <property type="entry name" value="AMP_BINDING"/>
    <property type="match status" value="1"/>
</dbReference>
<dbReference type="Pfam" id="PF00691">
    <property type="entry name" value="OmpA"/>
    <property type="match status" value="1"/>
</dbReference>
<dbReference type="CDD" id="cd05936">
    <property type="entry name" value="FC-FACS_FadD_like"/>
    <property type="match status" value="1"/>
</dbReference>
<dbReference type="SUPFAM" id="SSF49785">
    <property type="entry name" value="Galactose-binding domain-like"/>
    <property type="match status" value="1"/>
</dbReference>
<evidence type="ECO:0000256" key="7">
    <source>
        <dbReference type="ARBA" id="ARBA00022741"/>
    </source>
</evidence>
<dbReference type="Gene3D" id="3.30.300.30">
    <property type="match status" value="1"/>
</dbReference>
<evidence type="ECO:0000313" key="19">
    <source>
        <dbReference type="Proteomes" id="UP001178507"/>
    </source>
</evidence>
<dbReference type="InterPro" id="IPR002657">
    <property type="entry name" value="BilAc:Na_symport/Acr3"/>
</dbReference>
<accession>A0AA36IPQ8</accession>
<dbReference type="PROSITE" id="PS51123">
    <property type="entry name" value="OMPA_2"/>
    <property type="match status" value="1"/>
</dbReference>
<dbReference type="AlphaFoldDB" id="A0AA36IPQ8"/>
<dbReference type="SUPFAM" id="SSF103088">
    <property type="entry name" value="OmpA-like"/>
    <property type="match status" value="1"/>
</dbReference>
<dbReference type="Gene3D" id="2.60.120.260">
    <property type="entry name" value="Galactose-binding domain-like"/>
    <property type="match status" value="1"/>
</dbReference>
<dbReference type="InterPro" id="IPR006665">
    <property type="entry name" value="OmpA-like"/>
</dbReference>
<dbReference type="PANTHER" id="PTHR43767">
    <property type="entry name" value="LONG-CHAIN-FATTY-ACID--COA LIGASE"/>
    <property type="match status" value="1"/>
</dbReference>
<dbReference type="GO" id="GO:0005524">
    <property type="term" value="F:ATP binding"/>
    <property type="evidence" value="ECO:0007669"/>
    <property type="project" value="UniProtKB-KW"/>
</dbReference>
<feature type="transmembrane region" description="Helical" evidence="16">
    <location>
        <begin position="599"/>
        <end position="623"/>
    </location>
</feature>
<keyword evidence="7" id="KW-0547">Nucleotide-binding</keyword>
<keyword evidence="9" id="KW-0460">Magnesium</keyword>
<dbReference type="InterPro" id="IPR008979">
    <property type="entry name" value="Galactose-bd-like_sf"/>
</dbReference>
<reference evidence="18" key="1">
    <citation type="submission" date="2023-08" db="EMBL/GenBank/DDBJ databases">
        <authorList>
            <person name="Chen Y."/>
            <person name="Shah S."/>
            <person name="Dougan E. K."/>
            <person name="Thang M."/>
            <person name="Chan C."/>
        </authorList>
    </citation>
    <scope>NUCLEOTIDE SEQUENCE</scope>
</reference>
<feature type="transmembrane region" description="Helical" evidence="16">
    <location>
        <begin position="815"/>
        <end position="838"/>
    </location>
</feature>
<evidence type="ECO:0000313" key="18">
    <source>
        <dbReference type="EMBL" id="CAJ1391216.1"/>
    </source>
</evidence>
<dbReference type="Pfam" id="PF13193">
    <property type="entry name" value="AMP-binding_C"/>
    <property type="match status" value="1"/>
</dbReference>
<dbReference type="Gene3D" id="3.30.1330.60">
    <property type="entry name" value="OmpA-like domain"/>
    <property type="match status" value="1"/>
</dbReference>
<feature type="transmembrane region" description="Helical" evidence="16">
    <location>
        <begin position="658"/>
        <end position="682"/>
    </location>
</feature>
<feature type="transmembrane region" description="Helical" evidence="16">
    <location>
        <begin position="754"/>
        <end position="775"/>
    </location>
</feature>
<keyword evidence="10 16" id="KW-1133">Transmembrane helix</keyword>
<dbReference type="EMBL" id="CAUJNA010002223">
    <property type="protein sequence ID" value="CAJ1391216.1"/>
    <property type="molecule type" value="Genomic_DNA"/>
</dbReference>
<dbReference type="InterPro" id="IPR042099">
    <property type="entry name" value="ANL_N_sf"/>
</dbReference>
<name>A0AA36IPQ8_9DINO</name>
<feature type="transmembrane region" description="Helical" evidence="16">
    <location>
        <begin position="718"/>
        <end position="742"/>
    </location>
</feature>
<dbReference type="InterPro" id="IPR045851">
    <property type="entry name" value="AMP-bd_C_sf"/>
</dbReference>
<dbReference type="Gene3D" id="3.40.50.12780">
    <property type="entry name" value="N-terminal domain of ligase-like"/>
    <property type="match status" value="1"/>
</dbReference>
<evidence type="ECO:0000256" key="16">
    <source>
        <dbReference type="SAM" id="Phobius"/>
    </source>
</evidence>
<dbReference type="InterPro" id="IPR025110">
    <property type="entry name" value="AMP-bd_C"/>
</dbReference>
<keyword evidence="5" id="KW-0436">Ligase</keyword>
<dbReference type="InterPro" id="IPR020845">
    <property type="entry name" value="AMP-binding_CS"/>
</dbReference>
<dbReference type="SUPFAM" id="SSF56801">
    <property type="entry name" value="Acetyl-CoA synthetase-like"/>
    <property type="match status" value="1"/>
</dbReference>
<keyword evidence="8" id="KW-0067">ATP-binding</keyword>
<evidence type="ECO:0000256" key="12">
    <source>
        <dbReference type="ARBA" id="ARBA00026121"/>
    </source>
</evidence>
<dbReference type="CDD" id="cd07185">
    <property type="entry name" value="OmpA_C-like"/>
    <property type="match status" value="1"/>
</dbReference>
<dbReference type="Gene3D" id="1.20.1530.20">
    <property type="match status" value="1"/>
</dbReference>
<evidence type="ECO:0000256" key="15">
    <source>
        <dbReference type="SAM" id="MobiDB-lite"/>
    </source>
</evidence>
<feature type="transmembrane region" description="Helical" evidence="16">
    <location>
        <begin position="787"/>
        <end position="809"/>
    </location>
</feature>
<proteinExistence type="predicted"/>
<evidence type="ECO:0000256" key="10">
    <source>
        <dbReference type="ARBA" id="ARBA00022989"/>
    </source>
</evidence>
<keyword evidence="11 16" id="KW-0472">Membrane</keyword>
<dbReference type="Pfam" id="PF00501">
    <property type="entry name" value="AMP-binding"/>
    <property type="match status" value="1"/>
</dbReference>
<feature type="domain" description="OmpA-like" evidence="17">
    <location>
        <begin position="1145"/>
        <end position="1221"/>
    </location>
</feature>
<evidence type="ECO:0000256" key="4">
    <source>
        <dbReference type="ARBA" id="ARBA00005005"/>
    </source>
</evidence>
<evidence type="ECO:0000256" key="9">
    <source>
        <dbReference type="ARBA" id="ARBA00022842"/>
    </source>
</evidence>
<dbReference type="PRINTS" id="PR01021">
    <property type="entry name" value="OMPADOMAIN"/>
</dbReference>
<keyword evidence="6 16" id="KW-0812">Transmembrane</keyword>
<feature type="transmembrane region" description="Helical" evidence="16">
    <location>
        <begin position="629"/>
        <end position="651"/>
    </location>
</feature>
<dbReference type="EC" id="6.2.1.3" evidence="12"/>
<feature type="transmembrane region" description="Helical" evidence="16">
    <location>
        <begin position="694"/>
        <end position="711"/>
    </location>
</feature>
<feature type="region of interest" description="Disordered" evidence="15">
    <location>
        <begin position="1114"/>
        <end position="1135"/>
    </location>
</feature>
<evidence type="ECO:0000256" key="2">
    <source>
        <dbReference type="ARBA" id="ARBA00004141"/>
    </source>
</evidence>
<evidence type="ECO:0000256" key="13">
    <source>
        <dbReference type="ARBA" id="ARBA00039545"/>
    </source>
</evidence>
<evidence type="ECO:0000256" key="3">
    <source>
        <dbReference type="ARBA" id="ARBA00004170"/>
    </source>
</evidence>
<comment type="caution">
    <text evidence="18">The sequence shown here is derived from an EMBL/GenBank/DDBJ whole genome shotgun (WGS) entry which is preliminary data.</text>
</comment>
<dbReference type="InterPro" id="IPR038770">
    <property type="entry name" value="Na+/solute_symporter_sf"/>
</dbReference>
<comment type="pathway">
    <text evidence="4">Lipid metabolism; fatty acid beta-oxidation.</text>
</comment>
<dbReference type="GO" id="GO:0016020">
    <property type="term" value="C:membrane"/>
    <property type="evidence" value="ECO:0007669"/>
    <property type="project" value="UniProtKB-SubCell"/>
</dbReference>
<sequence>MAQPDRPWTAFYGPGVRTDIEAASYRNLPDLIRSVAETYGNAKAFTCCLPNGMNGTLTYAQVDEMSDALAVYLREVAGLEAGDRVAVQMPNCLSFPVAVFGILKAGCVLVNVNPLYTAEEMERQFTDAEPHALIIVDMFADKIPAATRGHPIPNVIVTRIAEFFPVMPRGIVGLVQKYWDQSVKPVEVAHLRLPDALDAGRSHIARDHVEVDAYHQAVTHDDIAVLQYTGGTTGVAKGAMLTHGNLILNMEQAMELLGGDLKKGEEVVLTALPLYHIFAFTVNLLAFYWLGGRNILIPNPRPLSNLKRAFENYKVTWMSGVNTLFNGLTNEIWFLDTPPKHLKFAGAGGMALQSSVAARWREITGTEVLQGYGLTETSPVLTFEPLGKAREGTIGIPVPSTDIACFDDNGKRLPIGETGEIGARGPQIMKGYWKKPDETEKVMAGDWFLTGDIGVIDEDGYVRIVDRKKDMVVVSGFNVYPNEIEDVLAGHPAVLEAAVIGVPDDAAGEAVKAFIVRADPGLDTDAVRAFCKEHLTAYKVPKLVEFRDELPKSNVGKILRKELRAFTQTLLGLMVAIIMLGMGASLTPRDFYLALRRPYGLAIGVISQYGIMPLLGFMLALTLAVPETIAIGILIMACMPGGTTSNIFTYFSKGNLALSVLMTVTSTVAGVVMIPLILLLYAAALDLQIPREDIVAVLIVLLVPVAIGMGIRKLNANAGAVIEFCGSILAAFFIVFIMATWVPQNWQFLRDTTPSTYVAAIGLGLVGITIGYFFAKALRLHPRNARTVALETGIQNGPLAIAIVIFSFPAEQQQAVMAVPALYSLFIVIVSTFVTLVFRRANTAAEQKMPEGDVRHAATMTGWALGLSLSASTAFAQDPPPPDDLLTLAKGAVLVSASVDPNAALALTDGNPASNWSTGTAKNPPPYTFVFELVAPATIEAVGIHGAGERPGGVAGGSAGPVSVEASAEGPGTGFAPMATLEAVPEGATMAASTIDTPVRWLRFTVDGPIGADAAWVYFAEAIAHGAVTPPDEEGRFTGIFQSGRADFIELRQDGSSVSGCYLDNGGRTNGTLSGAVDEGVARLNWTSDQGITGTALATIDSTGALAGVRYRQRSRSAWGGPPAPDGTTTPCSATEPANPIVTALEETGEARIYGIHFDHDSDVPKPSAAAALEQLAEALESAPELNVVIEGHTDADGEDSYNLDLSDRRARSVVAWLTER</sequence>
<feature type="transmembrane region" description="Helical" evidence="16">
    <location>
        <begin position="565"/>
        <end position="587"/>
    </location>
</feature>
<dbReference type="GO" id="GO:0004467">
    <property type="term" value="F:long-chain fatty acid-CoA ligase activity"/>
    <property type="evidence" value="ECO:0007669"/>
    <property type="project" value="UniProtKB-EC"/>
</dbReference>
<dbReference type="Pfam" id="PF01758">
    <property type="entry name" value="SBF"/>
    <property type="match status" value="1"/>
</dbReference>
<organism evidence="18 19">
    <name type="scientific">Effrenium voratum</name>
    <dbReference type="NCBI Taxonomy" id="2562239"/>
    <lineage>
        <taxon>Eukaryota</taxon>
        <taxon>Sar</taxon>
        <taxon>Alveolata</taxon>
        <taxon>Dinophyceae</taxon>
        <taxon>Suessiales</taxon>
        <taxon>Symbiodiniaceae</taxon>
        <taxon>Effrenium</taxon>
    </lineage>
</organism>
<dbReference type="InterPro" id="IPR050237">
    <property type="entry name" value="ATP-dep_AMP-bd_enzyme"/>
</dbReference>
<dbReference type="InterPro" id="IPR036737">
    <property type="entry name" value="OmpA-like_sf"/>
</dbReference>
<keyword evidence="19" id="KW-1185">Reference proteome</keyword>
<evidence type="ECO:0000259" key="17">
    <source>
        <dbReference type="PROSITE" id="PS51123"/>
    </source>
</evidence>
<gene>
    <name evidence="18" type="ORF">EVOR1521_LOCUS16480</name>
</gene>
<protein>
    <recommendedName>
        <fullName evidence="13">Long-chain-fatty-acid--CoA ligase</fullName>
        <ecNumber evidence="12">6.2.1.3</ecNumber>
    </recommendedName>
    <alternativeName>
        <fullName evidence="14">Long-chain acyl-CoA synthetase</fullName>
    </alternativeName>
</protein>
<dbReference type="Proteomes" id="UP001178507">
    <property type="component" value="Unassembled WGS sequence"/>
</dbReference>
<evidence type="ECO:0000256" key="1">
    <source>
        <dbReference type="ARBA" id="ARBA00001946"/>
    </source>
</evidence>
<dbReference type="InterPro" id="IPR000873">
    <property type="entry name" value="AMP-dep_synth/lig_dom"/>
</dbReference>
<evidence type="ECO:0000256" key="8">
    <source>
        <dbReference type="ARBA" id="ARBA00022840"/>
    </source>
</evidence>
<dbReference type="PANTHER" id="PTHR43767:SF8">
    <property type="entry name" value="LONG-CHAIN-FATTY-ACID--COA LIGASE"/>
    <property type="match status" value="1"/>
</dbReference>
<evidence type="ECO:0000256" key="6">
    <source>
        <dbReference type="ARBA" id="ARBA00022692"/>
    </source>
</evidence>
<evidence type="ECO:0000256" key="14">
    <source>
        <dbReference type="ARBA" id="ARBA00042773"/>
    </source>
</evidence>
<dbReference type="InterPro" id="IPR006664">
    <property type="entry name" value="OMP_bac"/>
</dbReference>
<comment type="subcellular location">
    <subcellularLocation>
        <location evidence="2">Membrane</location>
        <topology evidence="2">Multi-pass membrane protein</topology>
    </subcellularLocation>
    <subcellularLocation>
        <location evidence="3">Membrane</location>
        <topology evidence="3">Peripheral membrane protein</topology>
    </subcellularLocation>
</comment>
<comment type="cofactor">
    <cofactor evidence="1">
        <name>Mg(2+)</name>
        <dbReference type="ChEBI" id="CHEBI:18420"/>
    </cofactor>
</comment>
<evidence type="ECO:0000256" key="5">
    <source>
        <dbReference type="ARBA" id="ARBA00022598"/>
    </source>
</evidence>